<protein>
    <submittedName>
        <fullName evidence="1">Condensation protein</fullName>
    </submittedName>
</protein>
<dbReference type="AlphaFoldDB" id="A0ABD4TJL7"/>
<dbReference type="SUPFAM" id="SSF52777">
    <property type="entry name" value="CoA-dependent acyltransferases"/>
    <property type="match status" value="2"/>
</dbReference>
<dbReference type="Proteomes" id="UP001524383">
    <property type="component" value="Unassembled WGS sequence"/>
</dbReference>
<dbReference type="Gene3D" id="3.30.559.30">
    <property type="entry name" value="Nonribosomal peptide synthetase, condensation domain"/>
    <property type="match status" value="1"/>
</dbReference>
<accession>A0ABD4TJL7</accession>
<dbReference type="InterPro" id="IPR023213">
    <property type="entry name" value="CAT-like_dom_sf"/>
</dbReference>
<evidence type="ECO:0000313" key="1">
    <source>
        <dbReference type="EMBL" id="MCQ1538133.1"/>
    </source>
</evidence>
<keyword evidence="2" id="KW-1185">Reference proteome</keyword>
<dbReference type="Gene3D" id="3.30.559.10">
    <property type="entry name" value="Chloramphenicol acetyltransferase-like domain"/>
    <property type="match status" value="1"/>
</dbReference>
<reference evidence="1 2" key="1">
    <citation type="submission" date="2019-08" db="EMBL/GenBank/DDBJ databases">
        <authorList>
            <person name="Chen S.-C."/>
            <person name="Lai M.-C."/>
            <person name="You Y.-T."/>
        </authorList>
    </citation>
    <scope>NUCLEOTIDE SEQUENCE [LARGE SCALE GENOMIC DNA]</scope>
    <source>
        <strain evidence="1 2">P2F9704a</strain>
    </source>
</reference>
<evidence type="ECO:0000313" key="2">
    <source>
        <dbReference type="Proteomes" id="UP001524383"/>
    </source>
</evidence>
<proteinExistence type="predicted"/>
<comment type="caution">
    <text evidence="1">The sequence shown here is derived from an EMBL/GenBank/DDBJ whole genome shotgun (WGS) entry which is preliminary data.</text>
</comment>
<organism evidence="1 2">
    <name type="scientific">Methanocalculus taiwanensis</name>
    <dbReference type="NCBI Taxonomy" id="106207"/>
    <lineage>
        <taxon>Archaea</taxon>
        <taxon>Methanobacteriati</taxon>
        <taxon>Methanobacteriota</taxon>
        <taxon>Stenosarchaea group</taxon>
        <taxon>Methanomicrobia</taxon>
        <taxon>Methanomicrobiales</taxon>
        <taxon>Methanocalculaceae</taxon>
        <taxon>Methanocalculus</taxon>
    </lineage>
</organism>
<dbReference type="EMBL" id="VOTZ01000006">
    <property type="protein sequence ID" value="MCQ1538133.1"/>
    <property type="molecule type" value="Genomic_DNA"/>
</dbReference>
<sequence>MMTAPPHRYPVPAFDLFNVLFEQIYDPAMTVVLSFGGHVYEDVLKTATMRLIGSNPYIRSKFAVVDGQPVWEEIPEDEWERAFALLHSGEDDAPPPAVLPPAPDVRAGPQIRVTVYRGSGGDTVCVTCHHGFCDAKGLLTMAEDLCSAYRGVMQDPGCRPPSTGLYDRTTDRILSLYTDEECRLAIAEEEPFVDRWHFPAERFGYGIQKAAYRTLPEERLARMKAIGKEYGATVNDVLIAAFFLAFLAIRDDPADRGAPRGILTSADMRRLLPGNERLPPMNLSVAFELTLSVDFRATLPDILPEVTAFMKSKKDGRIGPGCIHFYEEIYAGGMEAVNAFFDGMIERYRTDGEKNPVFANLGVINPDDYLPMPGKDGTALSLERFNFIPCICWPYGFLVTAYTFRGALTLITAYEEGPYSTETVERFLEYMDGYLQV</sequence>
<gene>
    <name evidence="1" type="ORF">FTO68_03890</name>
</gene>
<name>A0ABD4TJL7_9EURY</name>